<feature type="transmembrane region" description="Helical" evidence="10">
    <location>
        <begin position="371"/>
        <end position="388"/>
    </location>
</feature>
<dbReference type="NCBIfam" id="TIGR00797">
    <property type="entry name" value="matE"/>
    <property type="match status" value="1"/>
</dbReference>
<proteinExistence type="predicted"/>
<keyword evidence="7" id="KW-0406">Ion transport</keyword>
<keyword evidence="3" id="KW-0050">Antiport</keyword>
<feature type="transmembrane region" description="Helical" evidence="10">
    <location>
        <begin position="146"/>
        <end position="163"/>
    </location>
</feature>
<dbReference type="GO" id="GO:0005886">
    <property type="term" value="C:plasma membrane"/>
    <property type="evidence" value="ECO:0007669"/>
    <property type="project" value="UniProtKB-SubCell"/>
</dbReference>
<keyword evidence="4" id="KW-1003">Cell membrane</keyword>
<organism evidence="11 12">
    <name type="scientific">Devosia elaeis</name>
    <dbReference type="NCBI Taxonomy" id="1770058"/>
    <lineage>
        <taxon>Bacteria</taxon>
        <taxon>Pseudomonadati</taxon>
        <taxon>Pseudomonadota</taxon>
        <taxon>Alphaproteobacteria</taxon>
        <taxon>Hyphomicrobiales</taxon>
        <taxon>Devosiaceae</taxon>
        <taxon>Devosia</taxon>
    </lineage>
</organism>
<feature type="transmembrane region" description="Helical" evidence="10">
    <location>
        <begin position="208"/>
        <end position="229"/>
    </location>
</feature>
<dbReference type="EMBL" id="LVVY01000100">
    <property type="protein sequence ID" value="OAM76052.1"/>
    <property type="molecule type" value="Genomic_DNA"/>
</dbReference>
<dbReference type="PIRSF" id="PIRSF006603">
    <property type="entry name" value="DinF"/>
    <property type="match status" value="1"/>
</dbReference>
<dbReference type="OrthoDB" id="9780160at2"/>
<dbReference type="GO" id="GO:0006811">
    <property type="term" value="P:monoatomic ion transport"/>
    <property type="evidence" value="ECO:0007669"/>
    <property type="project" value="UniProtKB-KW"/>
</dbReference>
<evidence type="ECO:0000256" key="6">
    <source>
        <dbReference type="ARBA" id="ARBA00022989"/>
    </source>
</evidence>
<dbReference type="InterPro" id="IPR050222">
    <property type="entry name" value="MATE_MdtK"/>
</dbReference>
<accession>A0A178HT63</accession>
<keyword evidence="2" id="KW-0813">Transport</keyword>
<feature type="transmembrane region" description="Helical" evidence="10">
    <location>
        <begin position="109"/>
        <end position="126"/>
    </location>
</feature>
<name>A0A178HT63_9HYPH</name>
<evidence type="ECO:0000256" key="9">
    <source>
        <dbReference type="ARBA" id="ARBA00031636"/>
    </source>
</evidence>
<dbReference type="Pfam" id="PF01554">
    <property type="entry name" value="MatE"/>
    <property type="match status" value="2"/>
</dbReference>
<feature type="transmembrane region" description="Helical" evidence="10">
    <location>
        <begin position="70"/>
        <end position="89"/>
    </location>
</feature>
<keyword evidence="6 10" id="KW-1133">Transmembrane helix</keyword>
<dbReference type="InterPro" id="IPR048279">
    <property type="entry name" value="MdtK-like"/>
</dbReference>
<keyword evidence="12" id="KW-1185">Reference proteome</keyword>
<evidence type="ECO:0000256" key="2">
    <source>
        <dbReference type="ARBA" id="ARBA00022448"/>
    </source>
</evidence>
<evidence type="ECO:0000256" key="7">
    <source>
        <dbReference type="ARBA" id="ARBA00023065"/>
    </source>
</evidence>
<protein>
    <recommendedName>
        <fullName evidence="9">Multidrug-efflux transporter</fullName>
    </recommendedName>
</protein>
<evidence type="ECO:0000256" key="4">
    <source>
        <dbReference type="ARBA" id="ARBA00022475"/>
    </source>
</evidence>
<dbReference type="RefSeq" id="WP_067457858.1">
    <property type="nucleotide sequence ID" value="NZ_LVVY01000100.1"/>
</dbReference>
<evidence type="ECO:0000256" key="5">
    <source>
        <dbReference type="ARBA" id="ARBA00022692"/>
    </source>
</evidence>
<feature type="transmembrane region" description="Helical" evidence="10">
    <location>
        <begin position="250"/>
        <end position="280"/>
    </location>
</feature>
<keyword evidence="8 10" id="KW-0472">Membrane</keyword>
<feature type="transmembrane region" description="Helical" evidence="10">
    <location>
        <begin position="331"/>
        <end position="351"/>
    </location>
</feature>
<dbReference type="STRING" id="1770058.A3840_13775"/>
<comment type="caution">
    <text evidence="11">The sequence shown here is derived from an EMBL/GenBank/DDBJ whole genome shotgun (WGS) entry which is preliminary data.</text>
</comment>
<reference evidence="11 12" key="1">
    <citation type="submission" date="2016-03" db="EMBL/GenBank/DDBJ databases">
        <title>Genome sequencing of Devosia sp. S37.</title>
        <authorList>
            <person name="Mohd Nor M."/>
        </authorList>
    </citation>
    <scope>NUCLEOTIDE SEQUENCE [LARGE SCALE GENOMIC DNA]</scope>
    <source>
        <strain evidence="11 12">S37</strain>
    </source>
</reference>
<dbReference type="PANTHER" id="PTHR43298">
    <property type="entry name" value="MULTIDRUG RESISTANCE PROTEIN NORM-RELATED"/>
    <property type="match status" value="1"/>
</dbReference>
<dbReference type="GO" id="GO:0042910">
    <property type="term" value="F:xenobiotic transmembrane transporter activity"/>
    <property type="evidence" value="ECO:0007669"/>
    <property type="project" value="InterPro"/>
</dbReference>
<evidence type="ECO:0000256" key="1">
    <source>
        <dbReference type="ARBA" id="ARBA00004429"/>
    </source>
</evidence>
<dbReference type="Proteomes" id="UP000078389">
    <property type="component" value="Unassembled WGS sequence"/>
</dbReference>
<dbReference type="GO" id="GO:0015297">
    <property type="term" value="F:antiporter activity"/>
    <property type="evidence" value="ECO:0007669"/>
    <property type="project" value="UniProtKB-KW"/>
</dbReference>
<dbReference type="InterPro" id="IPR002528">
    <property type="entry name" value="MATE_fam"/>
</dbReference>
<comment type="subcellular location">
    <subcellularLocation>
        <location evidence="1">Cell inner membrane</location>
        <topology evidence="1">Multi-pass membrane protein</topology>
    </subcellularLocation>
</comment>
<feature type="transmembrane region" description="Helical" evidence="10">
    <location>
        <begin position="409"/>
        <end position="431"/>
    </location>
</feature>
<dbReference type="CDD" id="cd13131">
    <property type="entry name" value="MATE_NorM_like"/>
    <property type="match status" value="1"/>
</dbReference>
<dbReference type="AlphaFoldDB" id="A0A178HT63"/>
<evidence type="ECO:0000313" key="12">
    <source>
        <dbReference type="Proteomes" id="UP000078389"/>
    </source>
</evidence>
<gene>
    <name evidence="11" type="ORF">A3840_13775</name>
</gene>
<evidence type="ECO:0000313" key="11">
    <source>
        <dbReference type="EMBL" id="OAM76052.1"/>
    </source>
</evidence>
<sequence>MSDKAAPTEPTLLDPSATSGWRQELRATFALAWPLVIAQLAQNALHTTDVILLGWLGPAYLAAGTLGTTFFMPFLLFGVGVVGAVAPLVAQARGERNIKAIRRIVRQGFWVAIVLATLLLPLVLQIRPIYQMLGQDPMATEMAEQFVQIVAWSLFPAIGIIALRSFLSAFDATRAILVITVLGVVVNALIAYALIFGNFGLPRLELRGAGIATLTTNIVMFVVMLIYVVRHRRFRRFNILMRFWKPDWGYFRSIFAIGTPIALTVLAEVGMFTAAALLMGRIGTDEVAAHAIALQCASMAFMVPLGLGIAATVRVGVAYGRRDREGIRKAGWMAFMLGTGFMLISCLAFLLFSRPIVSIFLDPSVPANANAVNLAVSFLAIAGIFQLVDGAQVTAAHALRGLSDTKIPMVLAILGYWMVGLPTSYVLGFVFDWRGVGIWTGLAVGLTFVSIVLLARFALRERLGLLEKIGVARG</sequence>
<feature type="transmembrane region" description="Helical" evidence="10">
    <location>
        <begin position="175"/>
        <end position="196"/>
    </location>
</feature>
<evidence type="ECO:0000256" key="3">
    <source>
        <dbReference type="ARBA" id="ARBA00022449"/>
    </source>
</evidence>
<evidence type="ECO:0000256" key="8">
    <source>
        <dbReference type="ARBA" id="ARBA00023136"/>
    </source>
</evidence>
<keyword evidence="5 10" id="KW-0812">Transmembrane</keyword>
<feature type="transmembrane region" description="Helical" evidence="10">
    <location>
        <begin position="437"/>
        <end position="459"/>
    </location>
</feature>
<dbReference type="PANTHER" id="PTHR43298:SF2">
    <property type="entry name" value="FMN_FAD EXPORTER YEEO-RELATED"/>
    <property type="match status" value="1"/>
</dbReference>
<feature type="transmembrane region" description="Helical" evidence="10">
    <location>
        <begin position="292"/>
        <end position="319"/>
    </location>
</feature>
<evidence type="ECO:0000256" key="10">
    <source>
        <dbReference type="SAM" id="Phobius"/>
    </source>
</evidence>